<dbReference type="AlphaFoldDB" id="A0AAD7IDZ8"/>
<evidence type="ECO:0000313" key="2">
    <source>
        <dbReference type="Proteomes" id="UP001215280"/>
    </source>
</evidence>
<comment type="caution">
    <text evidence="1">The sequence shown here is derived from an EMBL/GenBank/DDBJ whole genome shotgun (WGS) entry which is preliminary data.</text>
</comment>
<organism evidence="1 2">
    <name type="scientific">Mycena maculata</name>
    <dbReference type="NCBI Taxonomy" id="230809"/>
    <lineage>
        <taxon>Eukaryota</taxon>
        <taxon>Fungi</taxon>
        <taxon>Dikarya</taxon>
        <taxon>Basidiomycota</taxon>
        <taxon>Agaricomycotina</taxon>
        <taxon>Agaricomycetes</taxon>
        <taxon>Agaricomycetidae</taxon>
        <taxon>Agaricales</taxon>
        <taxon>Marasmiineae</taxon>
        <taxon>Mycenaceae</taxon>
        <taxon>Mycena</taxon>
    </lineage>
</organism>
<evidence type="ECO:0000313" key="1">
    <source>
        <dbReference type="EMBL" id="KAJ7739645.1"/>
    </source>
</evidence>
<name>A0AAD7IDZ8_9AGAR</name>
<accession>A0AAD7IDZ8</accession>
<reference evidence="1" key="1">
    <citation type="submission" date="2023-03" db="EMBL/GenBank/DDBJ databases">
        <title>Massive genome expansion in bonnet fungi (Mycena s.s.) driven by repeated elements and novel gene families across ecological guilds.</title>
        <authorList>
            <consortium name="Lawrence Berkeley National Laboratory"/>
            <person name="Harder C.B."/>
            <person name="Miyauchi S."/>
            <person name="Viragh M."/>
            <person name="Kuo A."/>
            <person name="Thoen E."/>
            <person name="Andreopoulos B."/>
            <person name="Lu D."/>
            <person name="Skrede I."/>
            <person name="Drula E."/>
            <person name="Henrissat B."/>
            <person name="Morin E."/>
            <person name="Kohler A."/>
            <person name="Barry K."/>
            <person name="LaButti K."/>
            <person name="Morin E."/>
            <person name="Salamov A."/>
            <person name="Lipzen A."/>
            <person name="Mereny Z."/>
            <person name="Hegedus B."/>
            <person name="Baldrian P."/>
            <person name="Stursova M."/>
            <person name="Weitz H."/>
            <person name="Taylor A."/>
            <person name="Grigoriev I.V."/>
            <person name="Nagy L.G."/>
            <person name="Martin F."/>
            <person name="Kauserud H."/>
        </authorList>
    </citation>
    <scope>NUCLEOTIDE SEQUENCE</scope>
    <source>
        <strain evidence="1">CBHHK188m</strain>
    </source>
</reference>
<dbReference type="Proteomes" id="UP001215280">
    <property type="component" value="Unassembled WGS sequence"/>
</dbReference>
<dbReference type="EMBL" id="JARJLG010000131">
    <property type="protein sequence ID" value="KAJ7739645.1"/>
    <property type="molecule type" value="Genomic_DNA"/>
</dbReference>
<proteinExistence type="predicted"/>
<sequence>MWWPLEHLTFHRAEVLQERILIGESETSVVYHRRIQDSRTRPQLLGGANPLGNGVHLCGFKDEDLARWEVYIRRRAGCGWMVVKGEPILKAKAAKRDRFRNPGRYFKFLSRPIYSGGELLRLGGATIVNFWRCRTVVLRTMACFAVASLQRSAEPAIEIRSASWKPFIPPKLGSQMTPGFLTSSATFWRASGNFIGTPDLSAFCTFPNLPEVQKDAITADLSQTIRKSAEMR</sequence>
<protein>
    <submittedName>
        <fullName evidence="1">Uncharacterized protein</fullName>
    </submittedName>
</protein>
<gene>
    <name evidence="1" type="ORF">DFH07DRAFT_778636</name>
</gene>
<keyword evidence="2" id="KW-1185">Reference proteome</keyword>